<dbReference type="InterPro" id="IPR043128">
    <property type="entry name" value="Rev_trsase/Diguanyl_cyclase"/>
</dbReference>
<dbReference type="InterPro" id="IPR043502">
    <property type="entry name" value="DNA/RNA_pol_sf"/>
</dbReference>
<dbReference type="InParanoid" id="A0A0D0AB29"/>
<dbReference type="SUPFAM" id="SSF56672">
    <property type="entry name" value="DNA/RNA polymerases"/>
    <property type="match status" value="1"/>
</dbReference>
<dbReference type="PANTHER" id="PTHR33064:SF37">
    <property type="entry name" value="RIBONUCLEASE H"/>
    <property type="match status" value="1"/>
</dbReference>
<feature type="non-terminal residue" evidence="1">
    <location>
        <position position="1"/>
    </location>
</feature>
<dbReference type="Proteomes" id="UP000054485">
    <property type="component" value="Unassembled WGS sequence"/>
</dbReference>
<evidence type="ECO:0008006" key="3">
    <source>
        <dbReference type="Google" id="ProtNLM"/>
    </source>
</evidence>
<accession>A0A0D0AB29</accession>
<dbReference type="PANTHER" id="PTHR33064">
    <property type="entry name" value="POL PROTEIN"/>
    <property type="match status" value="1"/>
</dbReference>
<keyword evidence="2" id="KW-1185">Reference proteome</keyword>
<dbReference type="InterPro" id="IPR051320">
    <property type="entry name" value="Viral_Replic_Matur_Polypro"/>
</dbReference>
<evidence type="ECO:0000313" key="1">
    <source>
        <dbReference type="EMBL" id="KIK35304.1"/>
    </source>
</evidence>
<feature type="non-terminal residue" evidence="1">
    <location>
        <position position="85"/>
    </location>
</feature>
<dbReference type="EMBL" id="KN835639">
    <property type="protein sequence ID" value="KIK35304.1"/>
    <property type="molecule type" value="Genomic_DNA"/>
</dbReference>
<evidence type="ECO:0000313" key="2">
    <source>
        <dbReference type="Proteomes" id="UP000054485"/>
    </source>
</evidence>
<reference evidence="2" key="2">
    <citation type="submission" date="2015-01" db="EMBL/GenBank/DDBJ databases">
        <title>Evolutionary Origins and Diversification of the Mycorrhizal Mutualists.</title>
        <authorList>
            <consortium name="DOE Joint Genome Institute"/>
            <consortium name="Mycorrhizal Genomics Consortium"/>
            <person name="Kohler A."/>
            <person name="Kuo A."/>
            <person name="Nagy L.G."/>
            <person name="Floudas D."/>
            <person name="Copeland A."/>
            <person name="Barry K.W."/>
            <person name="Cichocki N."/>
            <person name="Veneault-Fourrey C."/>
            <person name="LaButti K."/>
            <person name="Lindquist E.A."/>
            <person name="Lipzen A."/>
            <person name="Lundell T."/>
            <person name="Morin E."/>
            <person name="Murat C."/>
            <person name="Riley R."/>
            <person name="Ohm R."/>
            <person name="Sun H."/>
            <person name="Tunlid A."/>
            <person name="Henrissat B."/>
            <person name="Grigoriev I.V."/>
            <person name="Hibbett D.S."/>
            <person name="Martin F."/>
        </authorList>
    </citation>
    <scope>NUCLEOTIDE SEQUENCE [LARGE SCALE GENOMIC DNA]</scope>
    <source>
        <strain evidence="2">UH-Slu-Lm8-n1</strain>
    </source>
</reference>
<sequence length="85" mass="9546">YVDDTGMAGDVFEEKLSRLCKFFERVHSMRLSLSPAKTQLFMSEIVFAGARVGKEGIKPDLSKLSAVVNWEIPNTVHNLMQFLGL</sequence>
<reference evidence="1 2" key="1">
    <citation type="submission" date="2014-04" db="EMBL/GenBank/DDBJ databases">
        <authorList>
            <consortium name="DOE Joint Genome Institute"/>
            <person name="Kuo A."/>
            <person name="Ruytinx J."/>
            <person name="Rineau F."/>
            <person name="Colpaert J."/>
            <person name="Kohler A."/>
            <person name="Nagy L.G."/>
            <person name="Floudas D."/>
            <person name="Copeland A."/>
            <person name="Barry K.W."/>
            <person name="Cichocki N."/>
            <person name="Veneault-Fourrey C."/>
            <person name="LaButti K."/>
            <person name="Lindquist E.A."/>
            <person name="Lipzen A."/>
            <person name="Lundell T."/>
            <person name="Morin E."/>
            <person name="Murat C."/>
            <person name="Sun H."/>
            <person name="Tunlid A."/>
            <person name="Henrissat B."/>
            <person name="Grigoriev I.V."/>
            <person name="Hibbett D.S."/>
            <person name="Martin F."/>
            <person name="Nordberg H.P."/>
            <person name="Cantor M.N."/>
            <person name="Hua S.X."/>
        </authorList>
    </citation>
    <scope>NUCLEOTIDE SEQUENCE [LARGE SCALE GENOMIC DNA]</scope>
    <source>
        <strain evidence="1 2">UH-Slu-Lm8-n1</strain>
    </source>
</reference>
<dbReference type="OrthoDB" id="2617744at2759"/>
<organism evidence="1 2">
    <name type="scientific">Suillus luteus UH-Slu-Lm8-n1</name>
    <dbReference type="NCBI Taxonomy" id="930992"/>
    <lineage>
        <taxon>Eukaryota</taxon>
        <taxon>Fungi</taxon>
        <taxon>Dikarya</taxon>
        <taxon>Basidiomycota</taxon>
        <taxon>Agaricomycotina</taxon>
        <taxon>Agaricomycetes</taxon>
        <taxon>Agaricomycetidae</taxon>
        <taxon>Boletales</taxon>
        <taxon>Suillineae</taxon>
        <taxon>Suillaceae</taxon>
        <taxon>Suillus</taxon>
    </lineage>
</organism>
<protein>
    <recommendedName>
        <fullName evidence="3">Reverse transcriptase domain-containing protein</fullName>
    </recommendedName>
</protein>
<proteinExistence type="predicted"/>
<name>A0A0D0AB29_9AGAM</name>
<dbReference type="STRING" id="930992.A0A0D0AB29"/>
<dbReference type="HOGENOM" id="CLU_2518702_0_0_1"/>
<gene>
    <name evidence="1" type="ORF">CY34DRAFT_45683</name>
</gene>
<dbReference type="Gene3D" id="3.30.70.270">
    <property type="match status" value="1"/>
</dbReference>
<dbReference type="AlphaFoldDB" id="A0A0D0AB29"/>